<dbReference type="AlphaFoldDB" id="A0AA38HW48"/>
<proteinExistence type="predicted"/>
<organism evidence="1 2">
    <name type="scientific">Zophobas morio</name>
    <dbReference type="NCBI Taxonomy" id="2755281"/>
    <lineage>
        <taxon>Eukaryota</taxon>
        <taxon>Metazoa</taxon>
        <taxon>Ecdysozoa</taxon>
        <taxon>Arthropoda</taxon>
        <taxon>Hexapoda</taxon>
        <taxon>Insecta</taxon>
        <taxon>Pterygota</taxon>
        <taxon>Neoptera</taxon>
        <taxon>Endopterygota</taxon>
        <taxon>Coleoptera</taxon>
        <taxon>Polyphaga</taxon>
        <taxon>Cucujiformia</taxon>
        <taxon>Tenebrionidae</taxon>
        <taxon>Zophobas</taxon>
    </lineage>
</organism>
<name>A0AA38HW48_9CUCU</name>
<accession>A0AA38HW48</accession>
<comment type="caution">
    <text evidence="1">The sequence shown here is derived from an EMBL/GenBank/DDBJ whole genome shotgun (WGS) entry which is preliminary data.</text>
</comment>
<gene>
    <name evidence="1" type="ORF">Zmor_022802</name>
</gene>
<protein>
    <submittedName>
        <fullName evidence="1">Uncharacterized protein</fullName>
    </submittedName>
</protein>
<keyword evidence="2" id="KW-1185">Reference proteome</keyword>
<evidence type="ECO:0000313" key="2">
    <source>
        <dbReference type="Proteomes" id="UP001168821"/>
    </source>
</evidence>
<reference evidence="1" key="1">
    <citation type="journal article" date="2023" name="G3 (Bethesda)">
        <title>Whole genome assemblies of Zophobas morio and Tenebrio molitor.</title>
        <authorList>
            <person name="Kaur S."/>
            <person name="Stinson S.A."/>
            <person name="diCenzo G.C."/>
        </authorList>
    </citation>
    <scope>NUCLEOTIDE SEQUENCE</scope>
    <source>
        <strain evidence="1">QUZm001</strain>
    </source>
</reference>
<sequence>MIAVGDSVSVHQPRPMATLGGFVIYGYPSSVERGLPAIDRHRASSAVDDREAARFDGRTSRLLVSAVRISTSHLAWSDGERTSSVQRGWSKTCPKKGYLQTAEC</sequence>
<dbReference type="Proteomes" id="UP001168821">
    <property type="component" value="Unassembled WGS sequence"/>
</dbReference>
<dbReference type="EMBL" id="JALNTZ010000007">
    <property type="protein sequence ID" value="KAJ3645115.1"/>
    <property type="molecule type" value="Genomic_DNA"/>
</dbReference>
<evidence type="ECO:0000313" key="1">
    <source>
        <dbReference type="EMBL" id="KAJ3645115.1"/>
    </source>
</evidence>